<dbReference type="AlphaFoldDB" id="A0A3M8P7U2"/>
<protein>
    <submittedName>
        <fullName evidence="2">Uncharacterized protein</fullName>
    </submittedName>
</protein>
<feature type="region of interest" description="Disordered" evidence="1">
    <location>
        <begin position="470"/>
        <end position="496"/>
    </location>
</feature>
<comment type="caution">
    <text evidence="2">The sequence shown here is derived from an EMBL/GenBank/DDBJ whole genome shotgun (WGS) entry which is preliminary data.</text>
</comment>
<dbReference type="OrthoDB" id="1395829at2"/>
<dbReference type="Proteomes" id="UP000275473">
    <property type="component" value="Unassembled WGS sequence"/>
</dbReference>
<reference evidence="2 3" key="1">
    <citation type="journal article" date="2018" name="Int. J. Syst. Evol. Microbiol.">
        <title>Planococcus salinus sp. nov., a moderately halophilic bacterium isolated from a saline-alkali soil.</title>
        <authorList>
            <person name="Gan L."/>
        </authorList>
    </citation>
    <scope>NUCLEOTIDE SEQUENCE [LARGE SCALE GENOMIC DNA]</scope>
    <source>
        <strain evidence="2 3">LCB217</strain>
    </source>
</reference>
<keyword evidence="3" id="KW-1185">Reference proteome</keyword>
<accession>A0A3M8P7U2</accession>
<dbReference type="EMBL" id="RIAX01000004">
    <property type="protein sequence ID" value="RNF39759.1"/>
    <property type="molecule type" value="Genomic_DNA"/>
</dbReference>
<evidence type="ECO:0000313" key="2">
    <source>
        <dbReference type="EMBL" id="RNF39759.1"/>
    </source>
</evidence>
<name>A0A3M8P7U2_9BACL</name>
<evidence type="ECO:0000256" key="1">
    <source>
        <dbReference type="SAM" id="MobiDB-lite"/>
    </source>
</evidence>
<dbReference type="RefSeq" id="WP_123164954.1">
    <property type="nucleotide sequence ID" value="NZ_RIAX01000004.1"/>
</dbReference>
<proteinExistence type="predicted"/>
<sequence>MGNIGWELPSTNGGREDGLNDSGISYFQANPVKSLTREVIQDSLDARRNNNKPSIVEFTRKDLEREAIPGIDELMSIFETATQFYKENPNETYHFFNKGYDALQKKTVSVLAIRDRNTTGLTKVGETKDSHFHRLTKTTGDTAKTGTSNGSFGIGKHAPFAASIFRAMLYGTLNTDEGMNKGFQGVIKIASYDRGEEFPTQGTGFYGHKKGFLPLTDLSGLDPFFKRQDGDFGTDKFILGFEEKNNWEKIVIEESVSNYMWAIINGSLEIVVGQTVINKDTLKTVIEKIAEFNPKSTCLEFYLTLTSPDAVIRSKEFQTEDGQKETMKLFLLKAKEFNKRVSLIRGTGMKIYEKGHFRTPDAFAGTLIVEGEELNKVVRKMEPPTHDDWKPGLYKKNPKYAEKLKKELYKWLNDEVNAITPKYEKDSLELPGLEGVLPSLNQEENPAEEIDLTSNKEKINSIAIVSNSMNKRDPKARKRKKRIPNPRPTKPQKEPANKITKAEINRMRAFCIDEKSGQYRLVVNPVKSGEALIEVKLIGESITEHAKIYNAIEDQTGNKIEINENVLGPLHLIKGANKTITISLDQVTRYSLEVSAK</sequence>
<evidence type="ECO:0000313" key="3">
    <source>
        <dbReference type="Proteomes" id="UP000275473"/>
    </source>
</evidence>
<gene>
    <name evidence="2" type="ORF">EEX84_07270</name>
</gene>
<organism evidence="2 3">
    <name type="scientific">Planococcus salinus</name>
    <dbReference type="NCBI Taxonomy" id="1848460"/>
    <lineage>
        <taxon>Bacteria</taxon>
        <taxon>Bacillati</taxon>
        <taxon>Bacillota</taxon>
        <taxon>Bacilli</taxon>
        <taxon>Bacillales</taxon>
        <taxon>Caryophanaceae</taxon>
        <taxon>Planococcus</taxon>
    </lineage>
</organism>
<feature type="compositionally biased region" description="Basic residues" evidence="1">
    <location>
        <begin position="474"/>
        <end position="484"/>
    </location>
</feature>